<evidence type="ECO:0000256" key="5">
    <source>
        <dbReference type="ARBA" id="ARBA00023242"/>
    </source>
</evidence>
<dbReference type="Proteomes" id="UP001161438">
    <property type="component" value="Chromosome 4"/>
</dbReference>
<dbReference type="EMBL" id="OX365760">
    <property type="protein sequence ID" value="CAI4037995.1"/>
    <property type="molecule type" value="Genomic_DNA"/>
</dbReference>
<dbReference type="GO" id="GO:0005737">
    <property type="term" value="C:cytoplasm"/>
    <property type="evidence" value="ECO:0007669"/>
    <property type="project" value="UniProtKB-SubCell"/>
</dbReference>
<reference evidence="7" key="1">
    <citation type="submission" date="2022-10" db="EMBL/GenBank/DDBJ databases">
        <authorList>
            <person name="Byrne P K."/>
        </authorList>
    </citation>
    <scope>NUCLEOTIDE SEQUENCE</scope>
    <source>
        <strain evidence="7">IFO1815</strain>
    </source>
</reference>
<dbReference type="AlphaFoldDB" id="A0AA35NH98"/>
<keyword evidence="5" id="KW-0539">Nucleus</keyword>
<keyword evidence="8" id="KW-1185">Reference proteome</keyword>
<feature type="region of interest" description="Disordered" evidence="6">
    <location>
        <begin position="1"/>
        <end position="20"/>
    </location>
</feature>
<evidence type="ECO:0000256" key="1">
    <source>
        <dbReference type="ARBA" id="ARBA00004123"/>
    </source>
</evidence>
<dbReference type="Pfam" id="PF04856">
    <property type="entry name" value="Securin"/>
    <property type="match status" value="1"/>
</dbReference>
<protein>
    <recommendedName>
        <fullName evidence="9">Pds1p</fullName>
    </recommendedName>
</protein>
<evidence type="ECO:0008006" key="9">
    <source>
        <dbReference type="Google" id="ProtNLM"/>
    </source>
</evidence>
<evidence type="ECO:0000256" key="4">
    <source>
        <dbReference type="ARBA" id="ARBA00022490"/>
    </source>
</evidence>
<comment type="subcellular location">
    <subcellularLocation>
        <location evidence="2">Cytoplasm</location>
    </subcellularLocation>
    <subcellularLocation>
        <location evidence="1">Nucleus</location>
    </subcellularLocation>
</comment>
<accession>A0AA35NH98</accession>
<comment type="similarity">
    <text evidence="3">Belongs to the securin family.</text>
</comment>
<organism evidence="7 8">
    <name type="scientific">Saccharomyces mikatae IFO 1815</name>
    <dbReference type="NCBI Taxonomy" id="226126"/>
    <lineage>
        <taxon>Eukaryota</taxon>
        <taxon>Fungi</taxon>
        <taxon>Dikarya</taxon>
        <taxon>Ascomycota</taxon>
        <taxon>Saccharomycotina</taxon>
        <taxon>Saccharomycetes</taxon>
        <taxon>Saccharomycetales</taxon>
        <taxon>Saccharomycetaceae</taxon>
        <taxon>Saccharomyces</taxon>
    </lineage>
</organism>
<dbReference type="GeneID" id="80917206"/>
<gene>
    <name evidence="7" type="primary">SMKI04G3330</name>
    <name evidence="7" type="ORF">SMKI_04G3330</name>
</gene>
<dbReference type="RefSeq" id="XP_056081110.1">
    <property type="nucleotide sequence ID" value="XM_056226878.1"/>
</dbReference>
<feature type="region of interest" description="Disordered" evidence="6">
    <location>
        <begin position="179"/>
        <end position="199"/>
    </location>
</feature>
<dbReference type="GO" id="GO:0051276">
    <property type="term" value="P:chromosome organization"/>
    <property type="evidence" value="ECO:0007669"/>
    <property type="project" value="InterPro"/>
</dbReference>
<keyword evidence="4" id="KW-0963">Cytoplasm</keyword>
<proteinExistence type="inferred from homology"/>
<name>A0AA35NH98_SACMI</name>
<evidence type="ECO:0000313" key="8">
    <source>
        <dbReference type="Proteomes" id="UP001161438"/>
    </source>
</evidence>
<dbReference type="GO" id="GO:0005634">
    <property type="term" value="C:nucleus"/>
    <property type="evidence" value="ECO:0007669"/>
    <property type="project" value="UniProtKB-SubCell"/>
</dbReference>
<evidence type="ECO:0000256" key="2">
    <source>
        <dbReference type="ARBA" id="ARBA00004496"/>
    </source>
</evidence>
<dbReference type="InterPro" id="IPR006940">
    <property type="entry name" value="Securin_separation_inhibitor"/>
</dbReference>
<evidence type="ECO:0000313" key="7">
    <source>
        <dbReference type="EMBL" id="CAI4037995.1"/>
    </source>
</evidence>
<evidence type="ECO:0000256" key="6">
    <source>
        <dbReference type="SAM" id="MobiDB-lite"/>
    </source>
</evidence>
<feature type="compositionally biased region" description="Polar residues" evidence="6">
    <location>
        <begin position="11"/>
        <end position="20"/>
    </location>
</feature>
<evidence type="ECO:0000256" key="3">
    <source>
        <dbReference type="ARBA" id="ARBA00009264"/>
    </source>
</evidence>
<sequence length="371" mass="41409">MPANEDKENNIVYSGNGSSNLNFPQTPAHLLKRSHSNVLKPPTRLDQLKKDVNSNNCNALKYIQGGKEVSPTKRLHTHAQQQGRLPLAAKDNNRAKSFIFIPENSNQSKDADIIPQQQNTLSIRKNDQLRKLSQISRNRNRVNHSDLLNNTRKLQKYGSVLGYNALPKMKSLVLKDLVDPGKNEESSDDDDGSEGSENKLSKKLQNALLQQHSSDDEHEFSGDIGLFNNQGGLQQLIKNSVQNESKSKSDNADGYEIEIAPQRLDPLPYVPDGYSPFRQEDIQKLKSFNSPYELDLEDDGGSTDKVDLLPLEAINEESEQDEIVHIAGDREEGTPLPLLSKNLRKITAIPTIESLCNGEGLDPEELEDLIT</sequence>